<comment type="caution">
    <text evidence="4">The sequence shown here is derived from an EMBL/GenBank/DDBJ whole genome shotgun (WGS) entry which is preliminary data.</text>
</comment>
<dbReference type="Pfam" id="PF13432">
    <property type="entry name" value="TPR_16"/>
    <property type="match status" value="3"/>
</dbReference>
<evidence type="ECO:0000313" key="5">
    <source>
        <dbReference type="Proteomes" id="UP000518300"/>
    </source>
</evidence>
<dbReference type="Proteomes" id="UP000518300">
    <property type="component" value="Unassembled WGS sequence"/>
</dbReference>
<sequence>MALRPSFLLPALLSLVLALPAAGAASLVAVPPPPAAEVMGMLRQLETARVRGKTRLLEDDLAEQARARPNDAMPRFYLAWLQFPADACWNELKAVSTLFPENPWPHVGMGLVYIRWKLLAEARPMFAAALRESPGFAPALWGEGLLLQAQGRPAEAEARLREALDALDAPQIRTSLGLLLAQQPEREAEARALLARSVEDWPEQPEALKKLAQLSKTANDVRSAAVAGDRLVALKPRDREAHRLQADLWLAASEKDKAAQSLEKYVSLGGAEPASLGLLARLYAELGRPAEETKALQRLMEADAKDPEPAIRLAELAEAGGDGAAAEAMFLKASERAPQRADIHVRRARLFLKRELFQESLAAYRSALAAPERKVPEAEDEAAALVRRFRLPATPAQGAPDKIYARVSLGLVALYMERLKEQPDLKGNLKVRVQVDEEGRATRVETLYDSLKDPLIAGHAYFAFLDARYPPGRDAPVFQYVFRPPK</sequence>
<keyword evidence="5" id="KW-1185">Reference proteome</keyword>
<feature type="signal peptide" evidence="3">
    <location>
        <begin position="1"/>
        <end position="24"/>
    </location>
</feature>
<evidence type="ECO:0000256" key="2">
    <source>
        <dbReference type="ARBA" id="ARBA00022803"/>
    </source>
</evidence>
<dbReference type="Gene3D" id="1.25.40.10">
    <property type="entry name" value="Tetratricopeptide repeat domain"/>
    <property type="match status" value="2"/>
</dbReference>
<dbReference type="SUPFAM" id="SSF48452">
    <property type="entry name" value="TPR-like"/>
    <property type="match status" value="1"/>
</dbReference>
<dbReference type="InterPro" id="IPR052346">
    <property type="entry name" value="O-mannosyl-transferase_TMTC"/>
</dbReference>
<keyword evidence="3" id="KW-0732">Signal</keyword>
<dbReference type="PANTHER" id="PTHR44227:SF3">
    <property type="entry name" value="PROTEIN O-MANNOSYL-TRANSFERASE TMTC4"/>
    <property type="match status" value="1"/>
</dbReference>
<evidence type="ECO:0000256" key="3">
    <source>
        <dbReference type="SAM" id="SignalP"/>
    </source>
</evidence>
<dbReference type="AlphaFoldDB" id="A0A848LXA2"/>
<proteinExistence type="predicted"/>
<keyword evidence="1" id="KW-0677">Repeat</keyword>
<accession>A0A848LXA2</accession>
<evidence type="ECO:0000256" key="1">
    <source>
        <dbReference type="ARBA" id="ARBA00022737"/>
    </source>
</evidence>
<gene>
    <name evidence="4" type="ORF">HG543_47260</name>
</gene>
<protein>
    <submittedName>
        <fullName evidence="4">Tetratricopeptide repeat protein</fullName>
    </submittedName>
</protein>
<organism evidence="4 5">
    <name type="scientific">Pyxidicoccus fallax</name>
    <dbReference type="NCBI Taxonomy" id="394095"/>
    <lineage>
        <taxon>Bacteria</taxon>
        <taxon>Pseudomonadati</taxon>
        <taxon>Myxococcota</taxon>
        <taxon>Myxococcia</taxon>
        <taxon>Myxococcales</taxon>
        <taxon>Cystobacterineae</taxon>
        <taxon>Myxococcaceae</taxon>
        <taxon>Pyxidicoccus</taxon>
    </lineage>
</organism>
<reference evidence="4 5" key="1">
    <citation type="submission" date="2020-04" db="EMBL/GenBank/DDBJ databases">
        <title>Draft genome of Pyxidicoccus fallax type strain.</title>
        <authorList>
            <person name="Whitworth D.E."/>
        </authorList>
    </citation>
    <scope>NUCLEOTIDE SEQUENCE [LARGE SCALE GENOMIC DNA]</scope>
    <source>
        <strain evidence="4 5">DSM 14698</strain>
    </source>
</reference>
<dbReference type="RefSeq" id="WP_169351551.1">
    <property type="nucleotide sequence ID" value="NZ_JABBJJ010000419.1"/>
</dbReference>
<evidence type="ECO:0000313" key="4">
    <source>
        <dbReference type="EMBL" id="NMO22406.1"/>
    </source>
</evidence>
<dbReference type="PANTHER" id="PTHR44227">
    <property type="match status" value="1"/>
</dbReference>
<dbReference type="InterPro" id="IPR011990">
    <property type="entry name" value="TPR-like_helical_dom_sf"/>
</dbReference>
<keyword evidence="2" id="KW-0802">TPR repeat</keyword>
<name>A0A848LXA2_9BACT</name>
<dbReference type="SMART" id="SM00028">
    <property type="entry name" value="TPR"/>
    <property type="match status" value="6"/>
</dbReference>
<feature type="chain" id="PRO_5033017018" evidence="3">
    <location>
        <begin position="25"/>
        <end position="486"/>
    </location>
</feature>
<dbReference type="InterPro" id="IPR019734">
    <property type="entry name" value="TPR_rpt"/>
</dbReference>
<dbReference type="EMBL" id="JABBJJ010000419">
    <property type="protein sequence ID" value="NMO22406.1"/>
    <property type="molecule type" value="Genomic_DNA"/>
</dbReference>